<gene>
    <name evidence="1" type="ORF">Kalk_03110</name>
</gene>
<evidence type="ECO:0000313" key="1">
    <source>
        <dbReference type="EMBL" id="AUM11473.1"/>
    </source>
</evidence>
<sequence>MRMFLGLISIVMLSACGDSKFADISGSELQDRYSRCENADSLSPGGAITCDNIRRECERRADEKGRRVCY</sequence>
<evidence type="ECO:0008006" key="3">
    <source>
        <dbReference type="Google" id="ProtNLM"/>
    </source>
</evidence>
<dbReference type="OrthoDB" id="6121465at2"/>
<dbReference type="Proteomes" id="UP000235116">
    <property type="component" value="Chromosome"/>
</dbReference>
<dbReference type="AlphaFoldDB" id="A0A2K9LGV5"/>
<name>A0A2K9LGV5_9GAMM</name>
<organism evidence="1 2">
    <name type="scientific">Ketobacter alkanivorans</name>
    <dbReference type="NCBI Taxonomy" id="1917421"/>
    <lineage>
        <taxon>Bacteria</taxon>
        <taxon>Pseudomonadati</taxon>
        <taxon>Pseudomonadota</taxon>
        <taxon>Gammaproteobacteria</taxon>
        <taxon>Pseudomonadales</taxon>
        <taxon>Ketobacteraceae</taxon>
        <taxon>Ketobacter</taxon>
    </lineage>
</organism>
<dbReference type="PROSITE" id="PS51257">
    <property type="entry name" value="PROKAR_LIPOPROTEIN"/>
    <property type="match status" value="1"/>
</dbReference>
<dbReference type="KEGG" id="kak:Kalk_03110"/>
<dbReference type="RefSeq" id="WP_101892813.1">
    <property type="nucleotide sequence ID" value="NZ_CP022684.1"/>
</dbReference>
<protein>
    <recommendedName>
        <fullName evidence="3">Lipoprotein</fullName>
    </recommendedName>
</protein>
<reference evidence="2" key="1">
    <citation type="submission" date="2017-08" db="EMBL/GenBank/DDBJ databases">
        <title>Direct submision.</title>
        <authorList>
            <person name="Kim S.-J."/>
            <person name="Rhee S.-K."/>
        </authorList>
    </citation>
    <scope>NUCLEOTIDE SEQUENCE [LARGE SCALE GENOMIC DNA]</scope>
    <source>
        <strain evidence="2">GI5</strain>
    </source>
</reference>
<keyword evidence="2" id="KW-1185">Reference proteome</keyword>
<evidence type="ECO:0000313" key="2">
    <source>
        <dbReference type="Proteomes" id="UP000235116"/>
    </source>
</evidence>
<accession>A0A2K9LGV5</accession>
<dbReference type="EMBL" id="CP022684">
    <property type="protein sequence ID" value="AUM11473.1"/>
    <property type="molecule type" value="Genomic_DNA"/>
</dbReference>
<proteinExistence type="predicted"/>